<dbReference type="OrthoDB" id="398775at2"/>
<dbReference type="RefSeq" id="WP_078746929.1">
    <property type="nucleotide sequence ID" value="NZ_CP137850.1"/>
</dbReference>
<keyword evidence="1" id="KW-0472">Membrane</keyword>
<evidence type="ECO:0000313" key="3">
    <source>
        <dbReference type="Proteomes" id="UP000190389"/>
    </source>
</evidence>
<dbReference type="AlphaFoldDB" id="A0A1T4KTJ4"/>
<dbReference type="NCBIfam" id="NF045957">
    <property type="entry name" value="MHO_1590_dom"/>
    <property type="match status" value="1"/>
</dbReference>
<keyword evidence="1" id="KW-0812">Transmembrane</keyword>
<accession>A0A1T4KTJ4</accession>
<evidence type="ECO:0008006" key="4">
    <source>
        <dbReference type="Google" id="ProtNLM"/>
    </source>
</evidence>
<gene>
    <name evidence="2" type="ORF">SAMN02745154_00178</name>
</gene>
<evidence type="ECO:0000313" key="2">
    <source>
        <dbReference type="EMBL" id="SJZ45774.1"/>
    </source>
</evidence>
<keyword evidence="1" id="KW-1133">Transmembrane helix</keyword>
<keyword evidence="3" id="KW-1185">Reference proteome</keyword>
<organism evidence="2 3">
    <name type="scientific">Mycoplasmopsis verecunda</name>
    <dbReference type="NCBI Taxonomy" id="171291"/>
    <lineage>
        <taxon>Bacteria</taxon>
        <taxon>Bacillati</taxon>
        <taxon>Mycoplasmatota</taxon>
        <taxon>Mycoplasmoidales</taxon>
        <taxon>Metamycoplasmataceae</taxon>
        <taxon>Mycoplasmopsis</taxon>
    </lineage>
</organism>
<dbReference type="STRING" id="171291.SAMN02745154_00178"/>
<sequence>MKINENIRIKYIIIIALIIGFSIASGVGCYYIYNFVQTKKQNNNRNIRDNLIKDIDTIPVSSFIPILEDRYFQKFVNKDRFNNKYIDQNLINEIVKDLVRRLKSSNGKFYFDYDILSQQHATLRVMYISDDYSQKDEKIFEILLD</sequence>
<proteinExistence type="predicted"/>
<evidence type="ECO:0000256" key="1">
    <source>
        <dbReference type="SAM" id="Phobius"/>
    </source>
</evidence>
<name>A0A1T4KTJ4_9BACT</name>
<dbReference type="EMBL" id="FUXF01000004">
    <property type="protein sequence ID" value="SJZ45774.1"/>
    <property type="molecule type" value="Genomic_DNA"/>
</dbReference>
<dbReference type="PROSITE" id="PS51257">
    <property type="entry name" value="PROKAR_LIPOPROTEIN"/>
    <property type="match status" value="1"/>
</dbReference>
<dbReference type="Proteomes" id="UP000190389">
    <property type="component" value="Unassembled WGS sequence"/>
</dbReference>
<reference evidence="3" key="1">
    <citation type="submission" date="2017-02" db="EMBL/GenBank/DDBJ databases">
        <authorList>
            <person name="Varghese N."/>
            <person name="Submissions S."/>
        </authorList>
    </citation>
    <scope>NUCLEOTIDE SEQUENCE [LARGE SCALE GENOMIC DNA]</scope>
    <source>
        <strain evidence="3">ATCC 27862</strain>
    </source>
</reference>
<feature type="transmembrane region" description="Helical" evidence="1">
    <location>
        <begin position="12"/>
        <end position="33"/>
    </location>
</feature>
<protein>
    <recommendedName>
        <fullName evidence="4">Lipoprotein</fullName>
    </recommendedName>
</protein>